<sequence length="65" mass="7120">MVRFSLLSCLGIVNARRQGVGKEWTGIHRFFSSIDVMNDMTANVGESKASPLKLERQASGLAPIQ</sequence>
<gene>
    <name evidence="1" type="ORF">Pan216_56520</name>
</gene>
<reference evidence="1 2" key="1">
    <citation type="submission" date="2019-02" db="EMBL/GenBank/DDBJ databases">
        <title>Deep-cultivation of Planctomycetes and their phenomic and genomic characterization uncovers novel biology.</title>
        <authorList>
            <person name="Wiegand S."/>
            <person name="Jogler M."/>
            <person name="Boedeker C."/>
            <person name="Pinto D."/>
            <person name="Vollmers J."/>
            <person name="Rivas-Marin E."/>
            <person name="Kohn T."/>
            <person name="Peeters S.H."/>
            <person name="Heuer A."/>
            <person name="Rast P."/>
            <person name="Oberbeckmann S."/>
            <person name="Bunk B."/>
            <person name="Jeske O."/>
            <person name="Meyerdierks A."/>
            <person name="Storesund J.E."/>
            <person name="Kallscheuer N."/>
            <person name="Luecker S."/>
            <person name="Lage O.M."/>
            <person name="Pohl T."/>
            <person name="Merkel B.J."/>
            <person name="Hornburger P."/>
            <person name="Mueller R.-W."/>
            <person name="Bruemmer F."/>
            <person name="Labrenz M."/>
            <person name="Spormann A.M."/>
            <person name="Op den Camp H."/>
            <person name="Overmann J."/>
            <person name="Amann R."/>
            <person name="Jetten M.S.M."/>
            <person name="Mascher T."/>
            <person name="Medema M.H."/>
            <person name="Devos D.P."/>
            <person name="Kaster A.-K."/>
            <person name="Ovreas L."/>
            <person name="Rohde M."/>
            <person name="Galperin M.Y."/>
            <person name="Jogler C."/>
        </authorList>
    </citation>
    <scope>NUCLEOTIDE SEQUENCE [LARGE SCALE GENOMIC DNA]</scope>
    <source>
        <strain evidence="1 2">Pan216</strain>
    </source>
</reference>
<dbReference type="KEGG" id="knv:Pan216_56520"/>
<organism evidence="1 2">
    <name type="scientific">Kolteria novifilia</name>
    <dbReference type="NCBI Taxonomy" id="2527975"/>
    <lineage>
        <taxon>Bacteria</taxon>
        <taxon>Pseudomonadati</taxon>
        <taxon>Planctomycetota</taxon>
        <taxon>Planctomycetia</taxon>
        <taxon>Kolteriales</taxon>
        <taxon>Kolteriaceae</taxon>
        <taxon>Kolteria</taxon>
    </lineage>
</organism>
<evidence type="ECO:0000313" key="2">
    <source>
        <dbReference type="Proteomes" id="UP000317093"/>
    </source>
</evidence>
<accession>A0A518BCP5</accession>
<dbReference type="EMBL" id="CP036279">
    <property type="protein sequence ID" value="QDU64760.1"/>
    <property type="molecule type" value="Genomic_DNA"/>
</dbReference>
<dbReference type="AlphaFoldDB" id="A0A518BCP5"/>
<proteinExistence type="predicted"/>
<evidence type="ECO:0000313" key="1">
    <source>
        <dbReference type="EMBL" id="QDU64760.1"/>
    </source>
</evidence>
<keyword evidence="2" id="KW-1185">Reference proteome</keyword>
<dbReference type="Proteomes" id="UP000317093">
    <property type="component" value="Chromosome"/>
</dbReference>
<protein>
    <submittedName>
        <fullName evidence="1">Uncharacterized protein</fullName>
    </submittedName>
</protein>
<name>A0A518BCP5_9BACT</name>